<comment type="similarity">
    <text evidence="1">Belongs to the short-chain dehydrogenases/reductases (SDR) family.</text>
</comment>
<dbReference type="PATRIC" id="fig|1348973.3.peg.3392"/>
<dbReference type="InterPro" id="IPR002347">
    <property type="entry name" value="SDR_fam"/>
</dbReference>
<keyword evidence="2 3" id="KW-0560">Oxidoreductase</keyword>
<dbReference type="Pfam" id="PF13561">
    <property type="entry name" value="adh_short_C2"/>
    <property type="match status" value="1"/>
</dbReference>
<name>A0A072NK23_SCHAZ</name>
<gene>
    <name evidence="3" type="ORF">M670_03514</name>
</gene>
<dbReference type="GO" id="GO:0016491">
    <property type="term" value="F:oxidoreductase activity"/>
    <property type="evidence" value="ECO:0007669"/>
    <property type="project" value="UniProtKB-KW"/>
</dbReference>
<dbReference type="Proteomes" id="UP000027936">
    <property type="component" value="Unassembled WGS sequence"/>
</dbReference>
<evidence type="ECO:0000256" key="2">
    <source>
        <dbReference type="ARBA" id="ARBA00023002"/>
    </source>
</evidence>
<dbReference type="PANTHER" id="PTHR42879:SF6">
    <property type="entry name" value="NADPH-DEPENDENT REDUCTASE BACG"/>
    <property type="match status" value="1"/>
</dbReference>
<dbReference type="CDD" id="cd05344">
    <property type="entry name" value="BKR_like_SDR_like"/>
    <property type="match status" value="1"/>
</dbReference>
<reference evidence="3 4" key="1">
    <citation type="submission" date="2014-04" db="EMBL/GenBank/DDBJ databases">
        <title>Draft genome sequence of Bacillus azotoformans MEV2011, a (co-) denitrifying strain unable to grow in the presence of oxygen.</title>
        <authorList>
            <person name="Nielsen M."/>
            <person name="Schreiber L."/>
            <person name="Finster K."/>
            <person name="Schramm A."/>
        </authorList>
    </citation>
    <scope>NUCLEOTIDE SEQUENCE [LARGE SCALE GENOMIC DNA]</scope>
    <source>
        <strain evidence="3 4">MEV2011</strain>
    </source>
</reference>
<evidence type="ECO:0000313" key="4">
    <source>
        <dbReference type="Proteomes" id="UP000027936"/>
    </source>
</evidence>
<dbReference type="InterPro" id="IPR050259">
    <property type="entry name" value="SDR"/>
</dbReference>
<dbReference type="GO" id="GO:0008206">
    <property type="term" value="P:bile acid metabolic process"/>
    <property type="evidence" value="ECO:0007669"/>
    <property type="project" value="UniProtKB-ARBA"/>
</dbReference>
<dbReference type="EMBL" id="JJRY01000016">
    <property type="protein sequence ID" value="KEF37268.1"/>
    <property type="molecule type" value="Genomic_DNA"/>
</dbReference>
<proteinExistence type="inferred from homology"/>
<dbReference type="SUPFAM" id="SSF51735">
    <property type="entry name" value="NAD(P)-binding Rossmann-fold domains"/>
    <property type="match status" value="1"/>
</dbReference>
<dbReference type="OrthoDB" id="9803333at2"/>
<dbReference type="FunFam" id="3.40.50.720:FF:000084">
    <property type="entry name" value="Short-chain dehydrogenase reductase"/>
    <property type="match status" value="1"/>
</dbReference>
<dbReference type="Gene3D" id="3.40.50.720">
    <property type="entry name" value="NAD(P)-binding Rossmann-like Domain"/>
    <property type="match status" value="1"/>
</dbReference>
<comment type="caution">
    <text evidence="3">The sequence shown here is derived from an EMBL/GenBank/DDBJ whole genome shotgun (WGS) entry which is preliminary data.</text>
</comment>
<evidence type="ECO:0008006" key="5">
    <source>
        <dbReference type="Google" id="ProtNLM"/>
    </source>
</evidence>
<dbReference type="RefSeq" id="WP_035197057.1">
    <property type="nucleotide sequence ID" value="NZ_JJRY01000016.1"/>
</dbReference>
<dbReference type="InterPro" id="IPR036291">
    <property type="entry name" value="NAD(P)-bd_dom_sf"/>
</dbReference>
<dbReference type="AlphaFoldDB" id="A0A072NK23"/>
<dbReference type="PANTHER" id="PTHR42879">
    <property type="entry name" value="3-OXOACYL-(ACYL-CARRIER-PROTEIN) REDUCTASE"/>
    <property type="match status" value="1"/>
</dbReference>
<protein>
    <recommendedName>
        <fullName evidence="5">3-oxoacyl-[acyl-carrier-protein] reductase</fullName>
    </recommendedName>
</protein>
<sequence>MDLGIKGKVVLVTAASKGLGYAIAEAMLAEGARVAISSRSEEGIRKAAEQLSQNGLYDVFYTPADLSNPQDVDRLMDQVLNHFGQVDILVCNTGGPKTSDFVETSYEDWKNGMDMMLFPVLKMTERVIPKMKENKWGRIIYMTSTWVKQPRKSGVISTMARSAISGLSKHLSNELAKDNILVNQIMPGPTWTDRSKEITSRLAEQRGVPVEIIKAEIAEEIPLGRYGTAEEIANAVTFLASEKASFITGASLQVDGGQIKATV</sequence>
<evidence type="ECO:0000313" key="3">
    <source>
        <dbReference type="EMBL" id="KEF37268.1"/>
    </source>
</evidence>
<accession>A0A072NK23</accession>
<organism evidence="3 4">
    <name type="scientific">Schinkia azotoformans MEV2011</name>
    <dbReference type="NCBI Taxonomy" id="1348973"/>
    <lineage>
        <taxon>Bacteria</taxon>
        <taxon>Bacillati</taxon>
        <taxon>Bacillota</taxon>
        <taxon>Bacilli</taxon>
        <taxon>Bacillales</taxon>
        <taxon>Bacillaceae</taxon>
        <taxon>Calidifontibacillus/Schinkia group</taxon>
        <taxon>Schinkia</taxon>
    </lineage>
</organism>
<dbReference type="PRINTS" id="PR00081">
    <property type="entry name" value="GDHRDH"/>
</dbReference>
<evidence type="ECO:0000256" key="1">
    <source>
        <dbReference type="ARBA" id="ARBA00006484"/>
    </source>
</evidence>